<dbReference type="PRINTS" id="PR00421">
    <property type="entry name" value="THIOREDOXIN"/>
</dbReference>
<feature type="chain" id="PRO_5008898227" description="protein disulfide-isomerase" evidence="13">
    <location>
        <begin position="27"/>
        <end position="452"/>
    </location>
</feature>
<dbReference type="GO" id="GO:0003756">
    <property type="term" value="F:protein disulfide isomerase activity"/>
    <property type="evidence" value="ECO:0007669"/>
    <property type="project" value="UniProtKB-EC"/>
</dbReference>
<protein>
    <recommendedName>
        <fullName evidence="4">protein disulfide-isomerase</fullName>
        <ecNumber evidence="4">5.3.4.1</ecNumber>
    </recommendedName>
</protein>
<dbReference type="Pfam" id="PF24541">
    <property type="entry name" value="Thioredox_PDIA6_C"/>
    <property type="match status" value="1"/>
</dbReference>
<keyword evidence="6" id="KW-0677">Repeat</keyword>
<feature type="domain" description="Thioredoxin" evidence="14">
    <location>
        <begin position="143"/>
        <end position="282"/>
    </location>
</feature>
<evidence type="ECO:0000256" key="4">
    <source>
        <dbReference type="ARBA" id="ARBA00012723"/>
    </source>
</evidence>
<feature type="compositionally biased region" description="Low complexity" evidence="12">
    <location>
        <begin position="148"/>
        <end position="160"/>
    </location>
</feature>
<proteinExistence type="inferred from homology"/>
<evidence type="ECO:0000256" key="11">
    <source>
        <dbReference type="RuleBase" id="RU004208"/>
    </source>
</evidence>
<dbReference type="EMBL" id="BDGG01000005">
    <property type="protein sequence ID" value="GAU98919.1"/>
    <property type="molecule type" value="Genomic_DNA"/>
</dbReference>
<keyword evidence="10" id="KW-0676">Redox-active center</keyword>
<evidence type="ECO:0000256" key="9">
    <source>
        <dbReference type="ARBA" id="ARBA00023235"/>
    </source>
</evidence>
<dbReference type="PANTHER" id="PTHR45815:SF3">
    <property type="entry name" value="PROTEIN DISULFIDE-ISOMERASE A6"/>
    <property type="match status" value="1"/>
</dbReference>
<evidence type="ECO:0000256" key="6">
    <source>
        <dbReference type="ARBA" id="ARBA00022737"/>
    </source>
</evidence>
<dbReference type="STRING" id="947166.A0A1D1VBA8"/>
<evidence type="ECO:0000256" key="2">
    <source>
        <dbReference type="ARBA" id="ARBA00004319"/>
    </source>
</evidence>
<dbReference type="SUPFAM" id="SSF52833">
    <property type="entry name" value="Thioredoxin-like"/>
    <property type="match status" value="3"/>
</dbReference>
<name>A0A1D1VBA8_RAMVA</name>
<dbReference type="Proteomes" id="UP000186922">
    <property type="component" value="Unassembled WGS sequence"/>
</dbReference>
<keyword evidence="16" id="KW-1185">Reference proteome</keyword>
<evidence type="ECO:0000313" key="16">
    <source>
        <dbReference type="Proteomes" id="UP000186922"/>
    </source>
</evidence>
<dbReference type="CDD" id="cd03001">
    <property type="entry name" value="PDI_a_P5"/>
    <property type="match status" value="2"/>
</dbReference>
<evidence type="ECO:0000259" key="14">
    <source>
        <dbReference type="PROSITE" id="PS51352"/>
    </source>
</evidence>
<gene>
    <name evidence="15" type="primary">RvY_09994-1</name>
    <name evidence="15" type="synonym">RvY_09994.1</name>
    <name evidence="15" type="ORF">RvY_09994</name>
</gene>
<evidence type="ECO:0000256" key="12">
    <source>
        <dbReference type="SAM" id="MobiDB-lite"/>
    </source>
</evidence>
<dbReference type="InterPro" id="IPR036249">
    <property type="entry name" value="Thioredoxin-like_sf"/>
</dbReference>
<keyword evidence="9" id="KW-0413">Isomerase</keyword>
<evidence type="ECO:0000256" key="8">
    <source>
        <dbReference type="ARBA" id="ARBA00023157"/>
    </source>
</evidence>
<organism evidence="15 16">
    <name type="scientific">Ramazzottius varieornatus</name>
    <name type="common">Water bear</name>
    <name type="synonym">Tardigrade</name>
    <dbReference type="NCBI Taxonomy" id="947166"/>
    <lineage>
        <taxon>Eukaryota</taxon>
        <taxon>Metazoa</taxon>
        <taxon>Ecdysozoa</taxon>
        <taxon>Tardigrada</taxon>
        <taxon>Eutardigrada</taxon>
        <taxon>Parachela</taxon>
        <taxon>Hypsibioidea</taxon>
        <taxon>Ramazzottiidae</taxon>
        <taxon>Ramazzottius</taxon>
    </lineage>
</organism>
<evidence type="ECO:0000256" key="3">
    <source>
        <dbReference type="ARBA" id="ARBA00006347"/>
    </source>
</evidence>
<dbReference type="PROSITE" id="PS00194">
    <property type="entry name" value="THIOREDOXIN_1"/>
    <property type="match status" value="2"/>
</dbReference>
<dbReference type="InterPro" id="IPR005788">
    <property type="entry name" value="PDI_thioredoxin-like_dom"/>
</dbReference>
<keyword evidence="8" id="KW-1015">Disulfide bond</keyword>
<evidence type="ECO:0000256" key="1">
    <source>
        <dbReference type="ARBA" id="ARBA00001182"/>
    </source>
</evidence>
<dbReference type="EC" id="5.3.4.1" evidence="4"/>
<dbReference type="InterPro" id="IPR057305">
    <property type="entry name" value="Thioredox_PDIA6_C"/>
</dbReference>
<comment type="subcellular location">
    <subcellularLocation>
        <location evidence="2">Endoplasmic reticulum lumen</location>
    </subcellularLocation>
</comment>
<accession>A0A1D1VBA8</accession>
<feature type="region of interest" description="Disordered" evidence="12">
    <location>
        <begin position="144"/>
        <end position="173"/>
    </location>
</feature>
<dbReference type="GO" id="GO:0015035">
    <property type="term" value="F:protein-disulfide reductase activity"/>
    <property type="evidence" value="ECO:0007669"/>
    <property type="project" value="TreeGrafter"/>
</dbReference>
<dbReference type="NCBIfam" id="TIGR01126">
    <property type="entry name" value="pdi_dom"/>
    <property type="match status" value="1"/>
</dbReference>
<evidence type="ECO:0000313" key="15">
    <source>
        <dbReference type="EMBL" id="GAU98919.1"/>
    </source>
</evidence>
<feature type="compositionally biased region" description="Basic and acidic residues" evidence="12">
    <location>
        <begin position="417"/>
        <end position="433"/>
    </location>
</feature>
<evidence type="ECO:0000256" key="13">
    <source>
        <dbReference type="SAM" id="SignalP"/>
    </source>
</evidence>
<keyword evidence="5 13" id="KW-0732">Signal</keyword>
<feature type="signal peptide" evidence="13">
    <location>
        <begin position="1"/>
        <end position="26"/>
    </location>
</feature>
<evidence type="ECO:0000256" key="5">
    <source>
        <dbReference type="ARBA" id="ARBA00022729"/>
    </source>
</evidence>
<dbReference type="CDD" id="cd02983">
    <property type="entry name" value="P5_C"/>
    <property type="match status" value="1"/>
</dbReference>
<comment type="catalytic activity">
    <reaction evidence="1">
        <text>Catalyzes the rearrangement of -S-S- bonds in proteins.</text>
        <dbReference type="EC" id="5.3.4.1"/>
    </reaction>
</comment>
<evidence type="ECO:0000256" key="10">
    <source>
        <dbReference type="ARBA" id="ARBA00023284"/>
    </source>
</evidence>
<sequence length="452" mass="49011">MDRMRPQGVIIGTVAGLLLLANGAHALYDSNSAVVDLTPDNFQKVIKSDSIWIVEFFAPWCGHCKALVPEYEKAAKALKGFVKVGAVNVDDHRSLGAEYGVQGFPSIKIFGLDKKKPEDYNGPRTADGLIDGAFKAMKSAALSRIGKKSSSSSDSKSGSGNQKPHAETGGGKDVITLDDSNFEQLVLNSDEPWLVEFYAPWCGHCKSLAPEWAKAATDLKGRIKLGAYDADAQKSFASRYNIRGFPTIKYFPAGKKDSSEVVDYDGARNAEGIVAWAGERVAENLPAPDVKELTSNDVLTEAYAEAPLCIVAVLPHILDCQSKCRNDYLASLRKLAEKYKKNRWGWLWTEAGAHTNLEEAIGLGGFGYPAMAAVSAKKSKFTVLKGSFSFDGINAFLRELAAGRGSTEPIRGGKLPELSKSEPWDGKDGKLPVEDDLNLDDIELDPLTKDEL</sequence>
<dbReference type="Pfam" id="PF00085">
    <property type="entry name" value="Thioredoxin"/>
    <property type="match status" value="2"/>
</dbReference>
<dbReference type="GO" id="GO:0034976">
    <property type="term" value="P:response to endoplasmic reticulum stress"/>
    <property type="evidence" value="ECO:0007669"/>
    <property type="project" value="TreeGrafter"/>
</dbReference>
<comment type="similarity">
    <text evidence="3 11">Belongs to the protein disulfide isomerase family.</text>
</comment>
<feature type="domain" description="Thioredoxin" evidence="14">
    <location>
        <begin position="20"/>
        <end position="139"/>
    </location>
</feature>
<dbReference type="AlphaFoldDB" id="A0A1D1VBA8"/>
<reference evidence="15 16" key="1">
    <citation type="journal article" date="2016" name="Nat. Commun.">
        <title>Extremotolerant tardigrade genome and improved radiotolerance of human cultured cells by tardigrade-unique protein.</title>
        <authorList>
            <person name="Hashimoto T."/>
            <person name="Horikawa D.D."/>
            <person name="Saito Y."/>
            <person name="Kuwahara H."/>
            <person name="Kozuka-Hata H."/>
            <person name="Shin-I T."/>
            <person name="Minakuchi Y."/>
            <person name="Ohishi K."/>
            <person name="Motoyama A."/>
            <person name="Aizu T."/>
            <person name="Enomoto A."/>
            <person name="Kondo K."/>
            <person name="Tanaka S."/>
            <person name="Hara Y."/>
            <person name="Koshikawa S."/>
            <person name="Sagara H."/>
            <person name="Miura T."/>
            <person name="Yokobori S."/>
            <person name="Miyagawa K."/>
            <person name="Suzuki Y."/>
            <person name="Kubo T."/>
            <person name="Oyama M."/>
            <person name="Kohara Y."/>
            <person name="Fujiyama A."/>
            <person name="Arakawa K."/>
            <person name="Katayama T."/>
            <person name="Toyoda A."/>
            <person name="Kunieda T."/>
        </authorList>
    </citation>
    <scope>NUCLEOTIDE SEQUENCE [LARGE SCALE GENOMIC DNA]</scope>
    <source>
        <strain evidence="15 16">YOKOZUNA-1</strain>
    </source>
</reference>
<dbReference type="InterPro" id="IPR013766">
    <property type="entry name" value="Thioredoxin_domain"/>
</dbReference>
<dbReference type="PANTHER" id="PTHR45815">
    <property type="entry name" value="PROTEIN DISULFIDE-ISOMERASE A6"/>
    <property type="match status" value="1"/>
</dbReference>
<comment type="caution">
    <text evidence="15">The sequence shown here is derived from an EMBL/GenBank/DDBJ whole genome shotgun (WGS) entry which is preliminary data.</text>
</comment>
<dbReference type="GO" id="GO:0005788">
    <property type="term" value="C:endoplasmic reticulum lumen"/>
    <property type="evidence" value="ECO:0007669"/>
    <property type="project" value="UniProtKB-SubCell"/>
</dbReference>
<dbReference type="OrthoDB" id="10264505at2759"/>
<dbReference type="InterPro" id="IPR017937">
    <property type="entry name" value="Thioredoxin_CS"/>
</dbReference>
<keyword evidence="7" id="KW-0256">Endoplasmic reticulum</keyword>
<evidence type="ECO:0000256" key="7">
    <source>
        <dbReference type="ARBA" id="ARBA00022824"/>
    </source>
</evidence>
<feature type="region of interest" description="Disordered" evidence="12">
    <location>
        <begin position="411"/>
        <end position="437"/>
    </location>
</feature>
<dbReference type="Gene3D" id="3.40.30.10">
    <property type="entry name" value="Glutaredoxin"/>
    <property type="match status" value="3"/>
</dbReference>
<dbReference type="PROSITE" id="PS51352">
    <property type="entry name" value="THIOREDOXIN_2"/>
    <property type="match status" value="2"/>
</dbReference>